<dbReference type="Pfam" id="PF08757">
    <property type="entry name" value="CotH"/>
    <property type="match status" value="1"/>
</dbReference>
<dbReference type="InterPro" id="IPR014867">
    <property type="entry name" value="Spore_coat_CotH_CotH2/3/7"/>
</dbReference>
<evidence type="ECO:0000313" key="2">
    <source>
        <dbReference type="EMBL" id="RHY10389.1"/>
    </source>
</evidence>
<keyword evidence="1" id="KW-0812">Transmembrane</keyword>
<name>A0A397AWY9_APHAT</name>
<feature type="transmembrane region" description="Helical" evidence="1">
    <location>
        <begin position="599"/>
        <end position="623"/>
    </location>
</feature>
<feature type="non-terminal residue" evidence="2">
    <location>
        <position position="1"/>
    </location>
</feature>
<accession>A0A397AWY9</accession>
<keyword evidence="1" id="KW-1133">Transmembrane helix</keyword>
<keyword evidence="1" id="KW-0472">Membrane</keyword>
<reference evidence="2 3" key="1">
    <citation type="submission" date="2018-08" db="EMBL/GenBank/DDBJ databases">
        <title>Aphanomyces genome sequencing and annotation.</title>
        <authorList>
            <person name="Minardi D."/>
            <person name="Oidtmann B."/>
            <person name="Van Der Giezen M."/>
            <person name="Studholme D.J."/>
        </authorList>
    </citation>
    <scope>NUCLEOTIDE SEQUENCE [LARGE SCALE GENOMIC DNA]</scope>
    <source>
        <strain evidence="2 3">Kv</strain>
    </source>
</reference>
<dbReference type="Gene3D" id="1.10.287.70">
    <property type="match status" value="1"/>
</dbReference>
<feature type="transmembrane region" description="Helical" evidence="1">
    <location>
        <begin position="12"/>
        <end position="33"/>
    </location>
</feature>
<proteinExistence type="predicted"/>
<organism evidence="2 3">
    <name type="scientific">Aphanomyces astaci</name>
    <name type="common">Crayfish plague agent</name>
    <dbReference type="NCBI Taxonomy" id="112090"/>
    <lineage>
        <taxon>Eukaryota</taxon>
        <taxon>Sar</taxon>
        <taxon>Stramenopiles</taxon>
        <taxon>Oomycota</taxon>
        <taxon>Saprolegniomycetes</taxon>
        <taxon>Saprolegniales</taxon>
        <taxon>Verrucalvaceae</taxon>
        <taxon>Aphanomyces</taxon>
    </lineage>
</organism>
<dbReference type="VEuPathDB" id="FungiDB:H257_10800"/>
<comment type="caution">
    <text evidence="2">The sequence shown here is derived from an EMBL/GenBank/DDBJ whole genome shotgun (WGS) entry which is preliminary data.</text>
</comment>
<evidence type="ECO:0000313" key="3">
    <source>
        <dbReference type="Proteomes" id="UP000265427"/>
    </source>
</evidence>
<sequence>RLQQANPRLAPVFFVTFVVLVLQVMVNMFVAILSEFYESAKDVGNDEDDVEYDIITRLREFLGACAPTVDLTNTGTILLRPHQTVRLISTNLVDKELTRHRAKKLFRGVVWRIIALLRFGMKFDQKLVFAKTSTRNHDTNRTTRYIPLSENFDHSTIKTMLPKGITIRLEGDAILGQQTLLRVVRHGALSVECVVLPSEHHEDVMELVGGEKLKLPWKLFVFHVVKLIFRELRHGILRATKWWDPYESKIVDDYHLYQLLTDERRRGKATLRFDELNRLLDLYFRKEKRGREYSQDEVRHEAALVMYRFRNSLIDMPSREKEGHDYVPNPVDTSAVEHIDVGSFVDYFLHTEWSLNQDAYAKSAFFFKDRQRPIEAGPVWDLNLAYGLGSHAHADTVWSDMAVVTFVQASASPLQRNLAKCNDWMSRQDSCASVSRSNQGTYVDQVSFLQAILLERANWMDIRMEQLYQKLDGAICGTVGDLPAFNCAEDGNDSGCLTSPAAYYSNVRFPAIRPPDDGTKKTDMQQLEQASAYDSPSIDPCWLAMGQSVTAGYITLTCSGFGFCPSGPNATCVCNNHATSFDCSGGDDTVGAWSQTGAWSWWDAAIFAACGGFGLMVMGLAAWRRYHRSRQEDPLLRTSVPNYGASKCE</sequence>
<dbReference type="Proteomes" id="UP000265427">
    <property type="component" value="Unassembled WGS sequence"/>
</dbReference>
<protein>
    <submittedName>
        <fullName evidence="2">Uncharacterized protein</fullName>
    </submittedName>
</protein>
<evidence type="ECO:0000256" key="1">
    <source>
        <dbReference type="SAM" id="Phobius"/>
    </source>
</evidence>
<dbReference type="AlphaFoldDB" id="A0A397AWY9"/>
<dbReference type="EMBL" id="QUSZ01005278">
    <property type="protein sequence ID" value="RHY10389.1"/>
    <property type="molecule type" value="Genomic_DNA"/>
</dbReference>
<gene>
    <name evidence="2" type="ORF">DYB36_011810</name>
</gene>